<dbReference type="SMART" id="SM00233">
    <property type="entry name" value="PH"/>
    <property type="match status" value="1"/>
</dbReference>
<reference evidence="16" key="1">
    <citation type="journal article" date="2004" name="Nature">
        <title>Genome duplication in the teleost fish Tetraodon nigroviridis reveals the early vertebrate proto-karyotype.</title>
        <authorList>
            <person name="Jaillon O."/>
            <person name="Aury J.-M."/>
            <person name="Brunet F."/>
            <person name="Petit J.-L."/>
            <person name="Stange-Thomann N."/>
            <person name="Mauceli E."/>
            <person name="Bouneau L."/>
            <person name="Fischer C."/>
            <person name="Ozouf-Costaz C."/>
            <person name="Bernot A."/>
            <person name="Nicaud S."/>
            <person name="Jaffe D."/>
            <person name="Fisher S."/>
            <person name="Lutfalla G."/>
            <person name="Dossat C."/>
            <person name="Segurens B."/>
            <person name="Dasilva C."/>
            <person name="Salanoubat M."/>
            <person name="Levy M."/>
            <person name="Boudet N."/>
            <person name="Castellano S."/>
            <person name="Anthouard V."/>
            <person name="Jubin C."/>
            <person name="Castelli V."/>
            <person name="Katinka M."/>
            <person name="Vacherie B."/>
            <person name="Biemont C."/>
            <person name="Skalli Z."/>
            <person name="Cattolico L."/>
            <person name="Poulain J."/>
            <person name="De Berardinis V."/>
            <person name="Cruaud C."/>
            <person name="Duprat S."/>
            <person name="Brottier P."/>
            <person name="Coutanceau J.-P."/>
            <person name="Gouzy J."/>
            <person name="Parra G."/>
            <person name="Lardier G."/>
            <person name="Chapple C."/>
            <person name="McKernan K.J."/>
            <person name="McEwan P."/>
            <person name="Bosak S."/>
            <person name="Kellis M."/>
            <person name="Volff J.-N."/>
            <person name="Guigo R."/>
            <person name="Zody M.C."/>
            <person name="Mesirov J."/>
            <person name="Lindblad-Toh K."/>
            <person name="Birren B."/>
            <person name="Nusbaum C."/>
            <person name="Kahn D."/>
            <person name="Robinson-Rechavi M."/>
            <person name="Laudet V."/>
            <person name="Schachter V."/>
            <person name="Quetier F."/>
            <person name="Saurin W."/>
            <person name="Scarpelli C."/>
            <person name="Wincker P."/>
            <person name="Lander E.S."/>
            <person name="Weissenbach J."/>
            <person name="Roest Crollius H."/>
        </authorList>
    </citation>
    <scope>NUCLEOTIDE SEQUENCE [LARGE SCALE GENOMIC DNA]</scope>
</reference>
<dbReference type="CDD" id="cd00160">
    <property type="entry name" value="RhoGEF"/>
    <property type="match status" value="1"/>
</dbReference>
<dbReference type="Gene3D" id="1.20.900.10">
    <property type="entry name" value="Dbl homology (DH) domain"/>
    <property type="match status" value="1"/>
</dbReference>
<dbReference type="InterPro" id="IPR011993">
    <property type="entry name" value="PH-like_dom_sf"/>
</dbReference>
<keyword evidence="4" id="KW-0479">Metal-binding</keyword>
<feature type="domain" description="Phorbol-ester/DAG-type" evidence="15">
    <location>
        <begin position="502"/>
        <end position="551"/>
    </location>
</feature>
<feature type="domain" description="PH" evidence="13">
    <location>
        <begin position="389"/>
        <end position="491"/>
    </location>
</feature>
<reference evidence="16" key="2">
    <citation type="submission" date="2004-02" db="EMBL/GenBank/DDBJ databases">
        <authorList>
            <consortium name="Genoscope"/>
            <consortium name="Whitehead Institute Centre for Genome Research"/>
        </authorList>
    </citation>
    <scope>NUCLEOTIDE SEQUENCE</scope>
</reference>
<feature type="domain" description="SH3" evidence="12">
    <location>
        <begin position="827"/>
        <end position="877"/>
    </location>
</feature>
<dbReference type="Gene3D" id="2.30.30.40">
    <property type="entry name" value="SH3 Domains"/>
    <property type="match status" value="1"/>
</dbReference>
<comment type="caution">
    <text evidence="16">The sequence shown here is derived from an EMBL/GenBank/DDBJ whole genome shotgun (WGS) entry which is preliminary data.</text>
</comment>
<dbReference type="OrthoDB" id="5340910at2759"/>
<keyword evidence="3" id="KW-0344">Guanine-nucleotide releasing factor</keyword>
<evidence type="ECO:0000256" key="10">
    <source>
        <dbReference type="PROSITE-ProRule" id="PRU00192"/>
    </source>
</evidence>
<dbReference type="PROSITE" id="PS50081">
    <property type="entry name" value="ZF_DAG_PE_2"/>
    <property type="match status" value="1"/>
</dbReference>
<keyword evidence="1 10" id="KW-0728">SH3 domain</keyword>
<evidence type="ECO:0000256" key="8">
    <source>
        <dbReference type="ARBA" id="ARBA00023288"/>
    </source>
</evidence>
<dbReference type="Pfam" id="PF00621">
    <property type="entry name" value="RhoGEF"/>
    <property type="match status" value="1"/>
</dbReference>
<dbReference type="Gene3D" id="1.10.418.10">
    <property type="entry name" value="Calponin-like domain"/>
    <property type="match status" value="1"/>
</dbReference>
<dbReference type="InterPro" id="IPR055251">
    <property type="entry name" value="SOS1_NGEF_PH"/>
</dbReference>
<dbReference type="InterPro" id="IPR036028">
    <property type="entry name" value="SH3-like_dom_sf"/>
</dbReference>
<accession>Q4RFY9</accession>
<evidence type="ECO:0000256" key="3">
    <source>
        <dbReference type="ARBA" id="ARBA00022658"/>
    </source>
</evidence>
<dbReference type="Gene3D" id="3.30.60.20">
    <property type="match status" value="1"/>
</dbReference>
<evidence type="ECO:0000259" key="12">
    <source>
        <dbReference type="PROSITE" id="PS50002"/>
    </source>
</evidence>
<dbReference type="SMART" id="SM00326">
    <property type="entry name" value="SH3"/>
    <property type="match status" value="1"/>
</dbReference>
<organism evidence="16">
    <name type="scientific">Tetraodon nigroviridis</name>
    <name type="common">Spotted green pufferfish</name>
    <name type="synonym">Chelonodon nigroviridis</name>
    <dbReference type="NCBI Taxonomy" id="99883"/>
    <lineage>
        <taxon>Eukaryota</taxon>
        <taxon>Metazoa</taxon>
        <taxon>Chordata</taxon>
        <taxon>Craniata</taxon>
        <taxon>Vertebrata</taxon>
        <taxon>Euteleostomi</taxon>
        <taxon>Actinopterygii</taxon>
        <taxon>Neopterygii</taxon>
        <taxon>Teleostei</taxon>
        <taxon>Neoteleostei</taxon>
        <taxon>Acanthomorphata</taxon>
        <taxon>Eupercaria</taxon>
        <taxon>Tetraodontiformes</taxon>
        <taxon>Tetradontoidea</taxon>
        <taxon>Tetraodontidae</taxon>
        <taxon>Tetraodon</taxon>
    </lineage>
</organism>
<keyword evidence="7 9" id="KW-0727">SH2 domain</keyword>
<proteinExistence type="predicted"/>
<dbReference type="PROSITE" id="PS50002">
    <property type="entry name" value="SH3"/>
    <property type="match status" value="1"/>
</dbReference>
<dbReference type="SUPFAM" id="SSF50729">
    <property type="entry name" value="PH domain-like"/>
    <property type="match status" value="1"/>
</dbReference>
<dbReference type="InterPro" id="IPR002219">
    <property type="entry name" value="PKC_DAG/PE"/>
</dbReference>
<dbReference type="InterPro" id="IPR036872">
    <property type="entry name" value="CH_dom_sf"/>
</dbReference>
<evidence type="ECO:0000256" key="5">
    <source>
        <dbReference type="ARBA" id="ARBA00022737"/>
    </source>
</evidence>
<dbReference type="GO" id="GO:0016477">
    <property type="term" value="P:cell migration"/>
    <property type="evidence" value="ECO:0007669"/>
    <property type="project" value="TreeGrafter"/>
</dbReference>
<evidence type="ECO:0000259" key="14">
    <source>
        <dbReference type="PROSITE" id="PS50010"/>
    </source>
</evidence>
<dbReference type="KEGG" id="tng:GSTEN00035110G001"/>
<dbReference type="Pfam" id="PF22697">
    <property type="entry name" value="SOS1_NGEF_PH"/>
    <property type="match status" value="1"/>
</dbReference>
<dbReference type="Pfam" id="PF00018">
    <property type="entry name" value="SH3_1"/>
    <property type="match status" value="1"/>
</dbReference>
<dbReference type="InterPro" id="IPR037832">
    <property type="entry name" value="PH_Vav"/>
</dbReference>
<dbReference type="PROSITE" id="PS50010">
    <property type="entry name" value="DH_2"/>
    <property type="match status" value="1"/>
</dbReference>
<evidence type="ECO:0000256" key="4">
    <source>
        <dbReference type="ARBA" id="ARBA00022723"/>
    </source>
</evidence>
<dbReference type="GO" id="GO:0005085">
    <property type="term" value="F:guanyl-nucleotide exchange factor activity"/>
    <property type="evidence" value="ECO:0007669"/>
    <property type="project" value="UniProtKB-KW"/>
</dbReference>
<dbReference type="PANTHER" id="PTHR45818:SF1">
    <property type="entry name" value="GUANINE NUCLEOTIDE EXCHANGE FACTOR VAV3"/>
    <property type="match status" value="1"/>
</dbReference>
<dbReference type="AlphaFoldDB" id="Q4RFY9"/>
<evidence type="ECO:0000256" key="1">
    <source>
        <dbReference type="ARBA" id="ARBA00022443"/>
    </source>
</evidence>
<dbReference type="CDD" id="cd01223">
    <property type="entry name" value="PH_Vav"/>
    <property type="match status" value="1"/>
</dbReference>
<evidence type="ECO:0000259" key="13">
    <source>
        <dbReference type="PROSITE" id="PS50003"/>
    </source>
</evidence>
<dbReference type="FunFam" id="3.30.505.10:FF:000024">
    <property type="entry name" value="Vav guanine nucleotide exchange factor 2"/>
    <property type="match status" value="1"/>
</dbReference>
<evidence type="ECO:0000256" key="9">
    <source>
        <dbReference type="PROSITE-ProRule" id="PRU00191"/>
    </source>
</evidence>
<dbReference type="InterPro" id="IPR001331">
    <property type="entry name" value="GDS_CDC24_CS"/>
</dbReference>
<evidence type="ECO:0000256" key="6">
    <source>
        <dbReference type="ARBA" id="ARBA00022833"/>
    </source>
</evidence>
<keyword evidence="8" id="KW-0449">Lipoprotein</keyword>
<dbReference type="InterPro" id="IPR036860">
    <property type="entry name" value="SH2_dom_sf"/>
</dbReference>
<feature type="domain" description="SH2" evidence="11">
    <location>
        <begin position="685"/>
        <end position="779"/>
    </location>
</feature>
<dbReference type="InterPro" id="IPR001452">
    <property type="entry name" value="SH3_domain"/>
</dbReference>
<dbReference type="GO" id="GO:0046872">
    <property type="term" value="F:metal ion binding"/>
    <property type="evidence" value="ECO:0007669"/>
    <property type="project" value="UniProtKB-KW"/>
</dbReference>
<dbReference type="GO" id="GO:0035556">
    <property type="term" value="P:intracellular signal transduction"/>
    <property type="evidence" value="ECO:0007669"/>
    <property type="project" value="InterPro"/>
</dbReference>
<dbReference type="GO" id="GO:0005737">
    <property type="term" value="C:cytoplasm"/>
    <property type="evidence" value="ECO:0007669"/>
    <property type="project" value="TreeGrafter"/>
</dbReference>
<evidence type="ECO:0000313" key="16">
    <source>
        <dbReference type="EMBL" id="CAG12693.1"/>
    </source>
</evidence>
<sequence>MTSKDLQERRDFGWDVEGADPTGLVGLKQLLSSTQRRRCRSRACRLCQLDSGSRVLAHRSSFSQRLVVDTLSKLSHTGIAQQTGIRPFPSEESVEDEDIYNHLEDLIDEKLVEDEEDLYDCVYDDEDGGEIYEDLMKTEALPPPVSSSAPSAFKIDIRSCCLTEIKQTEEKYTETLESIEKHFMFPLTSYLSAAEIESVFVNIPDLVKVHKCLLLDIQESLHHRSAQNLYQIFLNFKERLLIYGKYCSHVETAIGTLDQLCKDREDIRMKLEECSKRANYGKFTLRDLLVVPMQRVLKYHLLLQELVKHTHDATDKSNLRLALDAMKDLAQYVNEVKRDNETLREIDQYQKSIENLVSGRFLLVKLSTSALAPCLPLLPQNQALSKYGRPKGDGEVRVASVDKRAKQDRHIFLFDAAVIVCKRRGDNYEMKEVIDLHLFKITNNPTSDKETRKWSYGFYLTHKQGQSGFEFFFKTKELKKKWLEQFGMAISNILPENASNNFHDFHMHTFERITSCNSCHMLLRGVFNQGYLCSRCGLGAHKECLGRFGCCGKTASVCKCLPAPANPSFTMPVLKRLSDPGSVRSQVSPRCSSSGATLAPRALRLVPPSTSRRATSLSCSARTSTVPGGRAGSCRLKRLASFPATPSSLVRVSQSRWITRVNPARDGAAPADRSGSFSCFPLLRRFAGPMERLQAEAELINRVNSTYLVRHRSREYTEYAISIKYNNDVKHIKILTKEGCFYIAENKKFRSISELIEYYKHHSLREGFRSLDTTLHFPYRELENAAMQRLNRPGSNNPLLCGLSFVPPGYSFVPPSSAPFWSVLTPKVIGVAIARYDFSSRDTRELSLQEGDVVKIYTKSGANGWWRGEVHGRVSPQ</sequence>
<dbReference type="SUPFAM" id="SSF55550">
    <property type="entry name" value="SH2 domain"/>
    <property type="match status" value="1"/>
</dbReference>
<keyword evidence="6" id="KW-0862">Zinc</keyword>
<dbReference type="PROSITE" id="PS50003">
    <property type="entry name" value="PH_DOMAIN"/>
    <property type="match status" value="1"/>
</dbReference>
<dbReference type="InterPro" id="IPR000980">
    <property type="entry name" value="SH2"/>
</dbReference>
<dbReference type="Gene3D" id="2.30.29.30">
    <property type="entry name" value="Pleckstrin-homology domain (PH domain)/Phosphotyrosine-binding domain (PTB)"/>
    <property type="match status" value="1"/>
</dbReference>
<dbReference type="SMART" id="SM00325">
    <property type="entry name" value="RhoGEF"/>
    <property type="match status" value="1"/>
</dbReference>
<name>Q4RFY9_TETNG</name>
<dbReference type="Gene3D" id="3.30.505.10">
    <property type="entry name" value="SH2 domain"/>
    <property type="match status" value="1"/>
</dbReference>
<dbReference type="InterPro" id="IPR035899">
    <property type="entry name" value="DBL_dom_sf"/>
</dbReference>
<dbReference type="PROSITE" id="PS50001">
    <property type="entry name" value="SH2"/>
    <property type="match status" value="1"/>
</dbReference>
<dbReference type="SMART" id="SM00252">
    <property type="entry name" value="SH2"/>
    <property type="match status" value="1"/>
</dbReference>
<protein>
    <submittedName>
        <fullName evidence="16">(spotted green pufferfish) hypothetical protein</fullName>
    </submittedName>
</protein>
<dbReference type="EMBL" id="CAAE01015108">
    <property type="protein sequence ID" value="CAG12693.1"/>
    <property type="molecule type" value="Genomic_DNA"/>
</dbReference>
<evidence type="ECO:0000259" key="15">
    <source>
        <dbReference type="PROSITE" id="PS50081"/>
    </source>
</evidence>
<gene>
    <name evidence="16" type="ORF">GSTENG00035110001</name>
</gene>
<keyword evidence="5" id="KW-0677">Repeat</keyword>
<evidence type="ECO:0000256" key="7">
    <source>
        <dbReference type="ARBA" id="ARBA00022999"/>
    </source>
</evidence>
<dbReference type="SMART" id="SM00109">
    <property type="entry name" value="C1"/>
    <property type="match status" value="1"/>
</dbReference>
<evidence type="ECO:0000256" key="2">
    <source>
        <dbReference type="ARBA" id="ARBA00022553"/>
    </source>
</evidence>
<dbReference type="PANTHER" id="PTHR45818">
    <property type="entry name" value="PROTEIN VAV"/>
    <property type="match status" value="1"/>
</dbReference>
<dbReference type="InterPro" id="IPR001849">
    <property type="entry name" value="PH_domain"/>
</dbReference>
<dbReference type="GO" id="GO:0005886">
    <property type="term" value="C:plasma membrane"/>
    <property type="evidence" value="ECO:0007669"/>
    <property type="project" value="TreeGrafter"/>
</dbReference>
<dbReference type="InterPro" id="IPR000219">
    <property type="entry name" value="DH_dom"/>
</dbReference>
<dbReference type="PROSITE" id="PS00741">
    <property type="entry name" value="DH_1"/>
    <property type="match status" value="1"/>
</dbReference>
<feature type="domain" description="DH" evidence="14">
    <location>
        <begin position="157"/>
        <end position="336"/>
    </location>
</feature>
<dbReference type="SUPFAM" id="SSF48065">
    <property type="entry name" value="DBL homology domain (DH-domain)"/>
    <property type="match status" value="1"/>
</dbReference>
<keyword evidence="2" id="KW-0597">Phosphoprotein</keyword>
<evidence type="ECO:0000259" key="11">
    <source>
        <dbReference type="PROSITE" id="PS50001"/>
    </source>
</evidence>
<dbReference type="FunFam" id="1.20.900.10:FF:000009">
    <property type="entry name" value="Vav guanine nucleotide exchange factor 1"/>
    <property type="match status" value="1"/>
</dbReference>
<dbReference type="Pfam" id="PF00017">
    <property type="entry name" value="SH2"/>
    <property type="match status" value="1"/>
</dbReference>
<dbReference type="PROSITE" id="PS00479">
    <property type="entry name" value="ZF_DAG_PE_1"/>
    <property type="match status" value="1"/>
</dbReference>
<dbReference type="SUPFAM" id="SSF50044">
    <property type="entry name" value="SH3-domain"/>
    <property type="match status" value="1"/>
</dbReference>